<accession>A0ABM7VHX3</accession>
<proteinExistence type="inferred from homology"/>
<keyword evidence="8" id="KW-1185">Reference proteome</keyword>
<protein>
    <submittedName>
        <fullName evidence="7">Glucosylceramidase</fullName>
    </submittedName>
</protein>
<dbReference type="Gene3D" id="2.60.40.1180">
    <property type="entry name" value="Golgi alpha-mannosidase II"/>
    <property type="match status" value="1"/>
</dbReference>
<evidence type="ECO:0000259" key="6">
    <source>
        <dbReference type="Pfam" id="PF17189"/>
    </source>
</evidence>
<geneLocation type="plasmid" evidence="7 8">
    <name>pPP1</name>
</geneLocation>
<keyword evidence="2" id="KW-0732">Signal</keyword>
<evidence type="ECO:0000259" key="5">
    <source>
        <dbReference type="Pfam" id="PF02055"/>
    </source>
</evidence>
<dbReference type="InterPro" id="IPR033453">
    <property type="entry name" value="Glyco_hydro_30_TIM-barrel"/>
</dbReference>
<dbReference type="InterPro" id="IPR017853">
    <property type="entry name" value="GH"/>
</dbReference>
<evidence type="ECO:0000313" key="8">
    <source>
        <dbReference type="Proteomes" id="UP001354989"/>
    </source>
</evidence>
<dbReference type="PANTHER" id="PTHR11069">
    <property type="entry name" value="GLUCOSYLCERAMIDASE"/>
    <property type="match status" value="1"/>
</dbReference>
<dbReference type="Gene3D" id="3.20.20.80">
    <property type="entry name" value="Glycosidases"/>
    <property type="match status" value="1"/>
</dbReference>
<feature type="domain" description="Glycosyl hydrolase family 30 beta sandwich" evidence="6">
    <location>
        <begin position="406"/>
        <end position="465"/>
    </location>
</feature>
<evidence type="ECO:0000313" key="7">
    <source>
        <dbReference type="EMBL" id="BDD00574.1"/>
    </source>
</evidence>
<keyword evidence="7" id="KW-0614">Plasmid</keyword>
<organism evidence="7 8">
    <name type="scientific">Persicobacter psychrovividus</name>
    <dbReference type="NCBI Taxonomy" id="387638"/>
    <lineage>
        <taxon>Bacteria</taxon>
        <taxon>Pseudomonadati</taxon>
        <taxon>Bacteroidota</taxon>
        <taxon>Cytophagia</taxon>
        <taxon>Cytophagales</taxon>
        <taxon>Persicobacteraceae</taxon>
        <taxon>Persicobacter</taxon>
    </lineage>
</organism>
<dbReference type="Pfam" id="PF17189">
    <property type="entry name" value="Glyco_hydro_30C"/>
    <property type="match status" value="1"/>
</dbReference>
<dbReference type="InterPro" id="IPR033452">
    <property type="entry name" value="GH30_C"/>
</dbReference>
<keyword evidence="3 4" id="KW-0378">Hydrolase</keyword>
<keyword evidence="4" id="KW-0326">Glycosidase</keyword>
<dbReference type="InterPro" id="IPR013780">
    <property type="entry name" value="Glyco_hydro_b"/>
</dbReference>
<dbReference type="Pfam" id="PF02055">
    <property type="entry name" value="Glyco_hydro_30"/>
    <property type="match status" value="1"/>
</dbReference>
<gene>
    <name evidence="7" type="ORF">PEPS_28540</name>
</gene>
<dbReference type="Proteomes" id="UP001354989">
    <property type="component" value="Plasmid pPP1"/>
</dbReference>
<dbReference type="InterPro" id="IPR001139">
    <property type="entry name" value="Glyco_hydro_30"/>
</dbReference>
<evidence type="ECO:0000256" key="2">
    <source>
        <dbReference type="ARBA" id="ARBA00022729"/>
    </source>
</evidence>
<dbReference type="PANTHER" id="PTHR11069:SF23">
    <property type="entry name" value="LYSOSOMAL ACID GLUCOSYLCERAMIDASE"/>
    <property type="match status" value="1"/>
</dbReference>
<name>A0ABM7VHX3_9BACT</name>
<evidence type="ECO:0000256" key="1">
    <source>
        <dbReference type="ARBA" id="ARBA00005382"/>
    </source>
</evidence>
<dbReference type="SUPFAM" id="SSF51445">
    <property type="entry name" value="(Trans)glycosidases"/>
    <property type="match status" value="1"/>
</dbReference>
<evidence type="ECO:0000256" key="4">
    <source>
        <dbReference type="RuleBase" id="RU361188"/>
    </source>
</evidence>
<feature type="domain" description="Glycosyl hydrolase family 30 TIM-barrel" evidence="5">
    <location>
        <begin position="71"/>
        <end position="403"/>
    </location>
</feature>
<sequence length="467" mass="51972">MFSCLSYGNFGCQKDEPIILPPPPETLSVKFYLSTPDQTNQFSPQETGIDIAKDNNFQTINIHAEERYQQMQGFGYTMTGGSAMHLMKMSAGKRKALLTELFDPQEENAIGVSYLRLSIAASDLDEKVFSYNDLPEGQTDESMSHFSLKEDQRYLIPVLKEILEINPEIKFLSSPWSAPIWMKTNKASKGGSLLPVFYDAYALYLQRYVEEMAKNGIDIDAITIQNEPLHPGNNPSMYMEAEDQAAFVKQSLGPAFERAGLKTKLIVYDHNADRVDYPMDILKDTEANKYVAGSAFHLYAGDINALEGLHASFPQKSLYFTEQWVGAPGDFAADLQWHTQNVTIGASRNWCEVILEWNLAADANLEPHTEGGCDQCLGALTINGDQVSRNPAYYIIAHLSKFVRPGAYRINSNTSNKLPNVAFENEDGSVILLVMNNSQEETHFNVAVGGESYVTSLLPGAVATYVF</sequence>
<dbReference type="EMBL" id="AP025293">
    <property type="protein sequence ID" value="BDD00574.1"/>
    <property type="molecule type" value="Genomic_DNA"/>
</dbReference>
<comment type="similarity">
    <text evidence="1 4">Belongs to the glycosyl hydrolase 30 family.</text>
</comment>
<evidence type="ECO:0000256" key="3">
    <source>
        <dbReference type="ARBA" id="ARBA00022801"/>
    </source>
</evidence>
<reference evidence="7 8" key="1">
    <citation type="submission" date="2021-12" db="EMBL/GenBank/DDBJ databases">
        <title>Genome sequencing of bacteria with rrn-lacking chromosome and rrn-plasmid.</title>
        <authorList>
            <person name="Anda M."/>
            <person name="Iwasaki W."/>
        </authorList>
    </citation>
    <scope>NUCLEOTIDE SEQUENCE [LARGE SCALE GENOMIC DNA]</scope>
    <source>
        <strain evidence="7 8">NBRC 101262</strain>
        <plasmid evidence="7 8">pPP1</plasmid>
    </source>
</reference>